<dbReference type="OMA" id="HTEDYVM"/>
<dbReference type="Gene3D" id="1.20.960.50">
    <property type="entry name" value="Cleavage stimulation factor subunit 1, dimerisation domain"/>
    <property type="match status" value="1"/>
</dbReference>
<evidence type="ECO:0000313" key="10">
    <source>
        <dbReference type="EMBL" id="CDG70364.1"/>
    </source>
</evidence>
<dbReference type="Pfam" id="PF16699">
    <property type="entry name" value="CSTF1_dimer"/>
    <property type="match status" value="1"/>
</dbReference>
<dbReference type="PANTHER" id="PTHR44133:SF2">
    <property type="entry name" value="CLEAVAGE STIMULATION FACTOR SUBUNIT 1"/>
    <property type="match status" value="1"/>
</dbReference>
<dbReference type="InterPro" id="IPR044633">
    <property type="entry name" value="CstF1-like"/>
</dbReference>
<dbReference type="InterPro" id="IPR019775">
    <property type="entry name" value="WD40_repeat_CS"/>
</dbReference>
<evidence type="ECO:0000256" key="7">
    <source>
        <dbReference type="PROSITE-ProRule" id="PRU00221"/>
    </source>
</evidence>
<dbReference type="FunFam" id="2.130.10.10:FF:000089">
    <property type="entry name" value="Cleavage stimulation factor subunit 1"/>
    <property type="match status" value="1"/>
</dbReference>
<dbReference type="GO" id="GO:0003723">
    <property type="term" value="F:RNA binding"/>
    <property type="evidence" value="ECO:0007669"/>
    <property type="project" value="TreeGrafter"/>
</dbReference>
<dbReference type="Pfam" id="PF00400">
    <property type="entry name" value="WD40"/>
    <property type="match status" value="5"/>
</dbReference>
<keyword evidence="4" id="KW-0677">Repeat</keyword>
<reference evidence="10" key="1">
    <citation type="journal article" date="2013" name="Genome Biol. Evol.">
        <title>Punctuated emergences of genetic and phenotypic innovations in eumetazoan, bilaterian, euteleostome, and hominidae ancestors.</title>
        <authorList>
            <person name="Wenger Y."/>
            <person name="Galliot B."/>
        </authorList>
    </citation>
    <scope>NUCLEOTIDE SEQUENCE</scope>
    <source>
        <tissue evidence="10">Whole animals</tissue>
    </source>
</reference>
<dbReference type="CDD" id="cd00200">
    <property type="entry name" value="WD40"/>
    <property type="match status" value="1"/>
</dbReference>
<keyword evidence="11" id="KW-1185">Reference proteome</keyword>
<sequence>MSDVLKDRETLYKLIISQLRYDGLDLVASSLARCVGLEDLPLAPSSRLLELVKFGLLEEKAGREPELDVVPGLTPRVQPEATGLDTNVKLGLDLEYERDEHGTSPPVSQYETHYVTAHKGPVTSAAFTPDGRLCATGSVDTSIKIIDISRMLAKAAQSQSERQAERELDEGGGMKNHPVIRTMYDHDLAINTIKFHPTSAVLVSGGEDRKVNLFDYTKSTVKKAYKSIQEVEAVREISIHPCGDYLLVATDHPTVRLYDMNTMQCFVSSNPDDQHKAALTSVEYCPAANLFVTASADGAWKLWDGVSNRCVQTYRDAHAGAEVQSVHFTRNSKFVLTSGRDSTAKLWELSTGRVINTYGGAIIQSNNHAPAVFNYNEDFVLFPDDKNMSIGCWDSRTAEKLPSLPSGHNNSIRYLVHSSCSPAFLSCSEDYRARFWYCRGS</sequence>
<evidence type="ECO:0000313" key="12">
    <source>
        <dbReference type="RefSeq" id="XP_065656145.1"/>
    </source>
</evidence>
<dbReference type="Proteomes" id="UP001652625">
    <property type="component" value="Chromosome 06"/>
</dbReference>
<keyword evidence="5" id="KW-0539">Nucleus</keyword>
<accession>T2ME31</accession>
<dbReference type="SUPFAM" id="SSF50978">
    <property type="entry name" value="WD40 repeat-like"/>
    <property type="match status" value="1"/>
</dbReference>
<dbReference type="PROSITE" id="PS00678">
    <property type="entry name" value="WD_REPEATS_1"/>
    <property type="match status" value="1"/>
</dbReference>
<dbReference type="KEGG" id="hmg:100212454"/>
<dbReference type="PANTHER" id="PTHR44133">
    <property type="entry name" value="CLEAVAGE STIMULATION FACTOR SUBUNIT 1"/>
    <property type="match status" value="1"/>
</dbReference>
<evidence type="ECO:0000256" key="1">
    <source>
        <dbReference type="ARBA" id="ARBA00004123"/>
    </source>
</evidence>
<dbReference type="AlphaFoldDB" id="T2ME31"/>
<dbReference type="GO" id="GO:0031124">
    <property type="term" value="P:mRNA 3'-end processing"/>
    <property type="evidence" value="ECO:0007669"/>
    <property type="project" value="InterPro"/>
</dbReference>
<dbReference type="PROSITE" id="PS50294">
    <property type="entry name" value="WD_REPEATS_REGION"/>
    <property type="match status" value="3"/>
</dbReference>
<comment type="subcellular location">
    <subcellularLocation>
        <location evidence="1">Nucleus</location>
    </subcellularLocation>
</comment>
<dbReference type="Gene3D" id="2.130.10.10">
    <property type="entry name" value="YVTN repeat-like/Quinoprotein amine dehydrogenase"/>
    <property type="match status" value="2"/>
</dbReference>
<feature type="repeat" description="WD" evidence="7">
    <location>
        <begin position="272"/>
        <end position="313"/>
    </location>
</feature>
<dbReference type="InterPro" id="IPR015943">
    <property type="entry name" value="WD40/YVTN_repeat-like_dom_sf"/>
</dbReference>
<gene>
    <name evidence="10" type="primary">CSTF1</name>
    <name evidence="12" type="synonym">LOC100212454</name>
</gene>
<evidence type="ECO:0000256" key="6">
    <source>
        <dbReference type="ARBA" id="ARBA00029851"/>
    </source>
</evidence>
<dbReference type="InterPro" id="IPR036322">
    <property type="entry name" value="WD40_repeat_dom_sf"/>
</dbReference>
<dbReference type="GeneID" id="100212454"/>
<evidence type="ECO:0000256" key="8">
    <source>
        <dbReference type="SAM" id="MobiDB-lite"/>
    </source>
</evidence>
<keyword evidence="3" id="KW-0507">mRNA processing</keyword>
<dbReference type="InterPro" id="IPR032028">
    <property type="entry name" value="CSTF1_dimer"/>
</dbReference>
<evidence type="ECO:0000256" key="3">
    <source>
        <dbReference type="ARBA" id="ARBA00022664"/>
    </source>
</evidence>
<feature type="repeat" description="WD" evidence="7">
    <location>
        <begin position="183"/>
        <end position="224"/>
    </location>
</feature>
<dbReference type="EMBL" id="HAAD01004132">
    <property type="protein sequence ID" value="CDG70364.1"/>
    <property type="molecule type" value="mRNA"/>
</dbReference>
<protein>
    <recommendedName>
        <fullName evidence="6">Cleavage stimulation factor 50 kDa subunit</fullName>
    </recommendedName>
</protein>
<dbReference type="InterPro" id="IPR001680">
    <property type="entry name" value="WD40_rpt"/>
</dbReference>
<dbReference type="InterPro" id="IPR038184">
    <property type="entry name" value="CSTF1_dimer_sf"/>
</dbReference>
<dbReference type="RefSeq" id="XP_002156244.2">
    <property type="nucleotide sequence ID" value="XM_002156208.3"/>
</dbReference>
<dbReference type="RefSeq" id="XP_065656145.1">
    <property type="nucleotide sequence ID" value="XM_065800073.1"/>
</dbReference>
<dbReference type="GO" id="GO:0005848">
    <property type="term" value="C:mRNA cleavage stimulating factor complex"/>
    <property type="evidence" value="ECO:0007669"/>
    <property type="project" value="InterPro"/>
</dbReference>
<evidence type="ECO:0000313" key="11">
    <source>
        <dbReference type="Proteomes" id="UP001652625"/>
    </source>
</evidence>
<dbReference type="PROSITE" id="PS50082">
    <property type="entry name" value="WD_REPEATS_2"/>
    <property type="match status" value="4"/>
</dbReference>
<reference evidence="12" key="2">
    <citation type="submission" date="2025-05" db="UniProtKB">
        <authorList>
            <consortium name="RefSeq"/>
        </authorList>
    </citation>
    <scope>IDENTIFICATION</scope>
</reference>
<dbReference type="OrthoDB" id="14421at2759"/>
<evidence type="ECO:0000256" key="2">
    <source>
        <dbReference type="ARBA" id="ARBA00022574"/>
    </source>
</evidence>
<feature type="region of interest" description="Disordered" evidence="8">
    <location>
        <begin position="157"/>
        <end position="176"/>
    </location>
</feature>
<evidence type="ECO:0000256" key="4">
    <source>
        <dbReference type="ARBA" id="ARBA00022737"/>
    </source>
</evidence>
<organism evidence="10">
    <name type="scientific">Hydra vulgaris</name>
    <name type="common">Hydra</name>
    <name type="synonym">Hydra attenuata</name>
    <dbReference type="NCBI Taxonomy" id="6087"/>
    <lineage>
        <taxon>Eukaryota</taxon>
        <taxon>Metazoa</taxon>
        <taxon>Cnidaria</taxon>
        <taxon>Hydrozoa</taxon>
        <taxon>Hydroidolina</taxon>
        <taxon>Anthoathecata</taxon>
        <taxon>Aplanulata</taxon>
        <taxon>Hydridae</taxon>
        <taxon>Hydra</taxon>
    </lineage>
</organism>
<evidence type="ECO:0000259" key="9">
    <source>
        <dbReference type="Pfam" id="PF16699"/>
    </source>
</evidence>
<dbReference type="SMART" id="SM00320">
    <property type="entry name" value="WD40"/>
    <property type="match status" value="6"/>
</dbReference>
<feature type="domain" description="Cleavage stimulation factor subunit 1 dimerisation" evidence="9">
    <location>
        <begin position="4"/>
        <end position="58"/>
    </location>
</feature>
<name>T2ME31_HYDVU</name>
<feature type="repeat" description="WD" evidence="7">
    <location>
        <begin position="115"/>
        <end position="149"/>
    </location>
</feature>
<feature type="repeat" description="WD" evidence="7">
    <location>
        <begin position="323"/>
        <end position="357"/>
    </location>
</feature>
<evidence type="ECO:0000256" key="5">
    <source>
        <dbReference type="ARBA" id="ARBA00023242"/>
    </source>
</evidence>
<keyword evidence="2 7" id="KW-0853">WD repeat</keyword>
<proteinExistence type="evidence at transcript level"/>